<evidence type="ECO:0000313" key="3">
    <source>
        <dbReference type="EMBL" id="GIJ84617.1"/>
    </source>
</evidence>
<gene>
    <name evidence="3" type="ORF">Asppvi_003466</name>
</gene>
<keyword evidence="2" id="KW-0732">Signal</keyword>
<feature type="compositionally biased region" description="Basic and acidic residues" evidence="1">
    <location>
        <begin position="184"/>
        <end position="195"/>
    </location>
</feature>
<sequence>MSTSNATRAILGLFALLWILLLITAAGIQQNSWFLVAVGGVGILQNITFAGIPRHPRAHGVHIEFVEVIAQEKVMQTLYKVEDVYPRLGQMKRENGRSTGNGVLDSKGRKLEHSNGTNTSTRIYLLSEITAPDGQHDFPDNSASGAQVDDNSYQAEINPAAYGINATAPSFEESFSNIYDSCSSDDKENVQENADRTAPLPCNDQEGAVNVSDKESNHPAKRHRGNGRESKSSNTTPLQVHPAPDQATELQPPNPAAEGTRLVSMRTMCPSTGNILAQPAVKRILPAPL</sequence>
<evidence type="ECO:0000256" key="2">
    <source>
        <dbReference type="SAM" id="SignalP"/>
    </source>
</evidence>
<accession>A0A9P3B4W8</accession>
<evidence type="ECO:0000313" key="4">
    <source>
        <dbReference type="Proteomes" id="UP001043456"/>
    </source>
</evidence>
<comment type="caution">
    <text evidence="3">The sequence shown here is derived from an EMBL/GenBank/DDBJ whole genome shotgun (WGS) entry which is preliminary data.</text>
</comment>
<proteinExistence type="predicted"/>
<dbReference type="RefSeq" id="XP_043155364.1">
    <property type="nucleotide sequence ID" value="XM_043299429.1"/>
</dbReference>
<feature type="chain" id="PRO_5040137616" evidence="2">
    <location>
        <begin position="26"/>
        <end position="289"/>
    </location>
</feature>
<dbReference type="OrthoDB" id="1937642at2759"/>
<protein>
    <submittedName>
        <fullName evidence="3">Uncharacterized protein</fullName>
    </submittedName>
</protein>
<evidence type="ECO:0000256" key="1">
    <source>
        <dbReference type="SAM" id="MobiDB-lite"/>
    </source>
</evidence>
<keyword evidence="4" id="KW-1185">Reference proteome</keyword>
<name>A0A9P3B4W8_9EURO</name>
<organism evidence="3 4">
    <name type="scientific">Aspergillus pseudoviridinutans</name>
    <dbReference type="NCBI Taxonomy" id="1517512"/>
    <lineage>
        <taxon>Eukaryota</taxon>
        <taxon>Fungi</taxon>
        <taxon>Dikarya</taxon>
        <taxon>Ascomycota</taxon>
        <taxon>Pezizomycotina</taxon>
        <taxon>Eurotiomycetes</taxon>
        <taxon>Eurotiomycetidae</taxon>
        <taxon>Eurotiales</taxon>
        <taxon>Aspergillaceae</taxon>
        <taxon>Aspergillus</taxon>
        <taxon>Aspergillus subgen. Fumigati</taxon>
    </lineage>
</organism>
<feature type="region of interest" description="Disordered" evidence="1">
    <location>
        <begin position="92"/>
        <end position="115"/>
    </location>
</feature>
<dbReference type="Proteomes" id="UP001043456">
    <property type="component" value="Unassembled WGS sequence"/>
</dbReference>
<feature type="signal peptide" evidence="2">
    <location>
        <begin position="1"/>
        <end position="25"/>
    </location>
</feature>
<dbReference type="AlphaFoldDB" id="A0A9P3B4W8"/>
<reference evidence="3 4" key="1">
    <citation type="submission" date="2018-10" db="EMBL/GenBank/DDBJ databases">
        <title>Pan-genome distribution and transcriptional activeness of fungal secondary metabolism genes in Aspergillus section Fumigati.</title>
        <authorList>
            <person name="Takahashi H."/>
            <person name="Umemura M."/>
            <person name="Ninomiya A."/>
            <person name="Kusuya Y."/>
            <person name="Urayama S."/>
            <person name="Shimizu M."/>
            <person name="Watanabe A."/>
            <person name="Kamei K."/>
            <person name="Yaguchi T."/>
            <person name="Hagiwara D."/>
        </authorList>
    </citation>
    <scope>NUCLEOTIDE SEQUENCE [LARGE SCALE GENOMIC DNA]</scope>
    <source>
        <strain evidence="3 4">IFM 55266</strain>
    </source>
</reference>
<dbReference type="GeneID" id="67002078"/>
<feature type="region of interest" description="Disordered" evidence="1">
    <location>
        <begin position="182"/>
        <end position="257"/>
    </location>
</feature>
<dbReference type="EMBL" id="BHVY01000002">
    <property type="protein sequence ID" value="GIJ84617.1"/>
    <property type="molecule type" value="Genomic_DNA"/>
</dbReference>